<gene>
    <name evidence="1" type="ORF">NS359_09610</name>
</gene>
<organism evidence="1 2">
    <name type="scientific">Curtobacterium oceanosedimentum</name>
    <dbReference type="NCBI Taxonomy" id="465820"/>
    <lineage>
        <taxon>Bacteria</taxon>
        <taxon>Bacillati</taxon>
        <taxon>Actinomycetota</taxon>
        <taxon>Actinomycetes</taxon>
        <taxon>Micrococcales</taxon>
        <taxon>Microbacteriaceae</taxon>
        <taxon>Curtobacterium</taxon>
    </lineage>
</organism>
<dbReference type="Proteomes" id="UP000072763">
    <property type="component" value="Unassembled WGS sequence"/>
</dbReference>
<accession>A0A147DQJ4</accession>
<dbReference type="RefSeq" id="WP_058749919.1">
    <property type="nucleotide sequence ID" value="NZ_LDRC01000049.1"/>
</dbReference>
<dbReference type="AlphaFoldDB" id="A0A147DQJ4"/>
<evidence type="ECO:0000313" key="1">
    <source>
        <dbReference type="EMBL" id="KTR51610.1"/>
    </source>
</evidence>
<evidence type="ECO:0000313" key="2">
    <source>
        <dbReference type="Proteomes" id="UP000072763"/>
    </source>
</evidence>
<protein>
    <submittedName>
        <fullName evidence="1">Uncharacterized protein</fullName>
    </submittedName>
</protein>
<name>A0A147DQJ4_9MICO</name>
<comment type="caution">
    <text evidence="1">The sequence shown here is derived from an EMBL/GenBank/DDBJ whole genome shotgun (WGS) entry which is preliminary data.</text>
</comment>
<dbReference type="PATRIC" id="fig|465820.4.peg.2085"/>
<proteinExistence type="predicted"/>
<sequence length="71" mass="8493">MITDEPDDLFERRLARVERAVRNLLADPHYGPLVEPEGRLELLEDLRQEWRERQERARRRALEHETASTEG</sequence>
<dbReference type="EMBL" id="LDRC01000049">
    <property type="protein sequence ID" value="KTR51610.1"/>
    <property type="molecule type" value="Genomic_DNA"/>
</dbReference>
<reference evidence="1 2" key="1">
    <citation type="journal article" date="2016" name="Front. Microbiol.">
        <title>Genomic Resource of Rice Seed Associated Bacteria.</title>
        <authorList>
            <person name="Midha S."/>
            <person name="Bansal K."/>
            <person name="Sharma S."/>
            <person name="Kumar N."/>
            <person name="Patil P.P."/>
            <person name="Chaudhry V."/>
            <person name="Patil P.B."/>
        </authorList>
    </citation>
    <scope>NUCLEOTIDE SEQUENCE [LARGE SCALE GENOMIC DNA]</scope>
    <source>
        <strain evidence="1 2">NS359</strain>
    </source>
</reference>